<dbReference type="InterPro" id="IPR000276">
    <property type="entry name" value="GPCR_Rhodpsn"/>
</dbReference>
<evidence type="ECO:0000256" key="5">
    <source>
        <dbReference type="SAM" id="Phobius"/>
    </source>
</evidence>
<dbReference type="InterPro" id="IPR017452">
    <property type="entry name" value="GPCR_Rhodpsn_7TM"/>
</dbReference>
<evidence type="ECO:0000313" key="8">
    <source>
        <dbReference type="Proteomes" id="UP000663860"/>
    </source>
</evidence>
<name>A0A814Y0L7_9BILA</name>
<feature type="transmembrane region" description="Helical" evidence="5">
    <location>
        <begin position="241"/>
        <end position="263"/>
    </location>
</feature>
<evidence type="ECO:0000256" key="2">
    <source>
        <dbReference type="ARBA" id="ARBA00022692"/>
    </source>
</evidence>
<feature type="transmembrane region" description="Helical" evidence="5">
    <location>
        <begin position="167"/>
        <end position="187"/>
    </location>
</feature>
<dbReference type="Gene3D" id="1.20.1070.10">
    <property type="entry name" value="Rhodopsin 7-helix transmembrane proteins"/>
    <property type="match status" value="1"/>
</dbReference>
<dbReference type="AlphaFoldDB" id="A0A814Y0L7"/>
<sequence length="301" mass="35874">MLIFDIFAIVLSIVIFCYFLLNRQARSKQKNHGWLILLIMNFFQLILDLPMPMSYYYLGTVWPTSNIYCTWWIWCEYSVNSISLFLMAWISIERHIIIFHPHAMLHASWRKRIFHFLIPIFCLIWAPLFFFVVVVINPQCTNVWGYNLITCGIPCYFTINILVQFDFIFDIVFPTIIIMTANLTLVIRVLSRRQAVNWRRHRKMVLQLWIVSSLYMGFWLPTTITQLIQMTTMPTFMIDQLATMQFVIYFIPLLLPMICLSALPELMKKIMDFIGFRRRNVINVVTFDRDARQTVPIVIVR</sequence>
<reference evidence="7" key="1">
    <citation type="submission" date="2021-02" db="EMBL/GenBank/DDBJ databases">
        <authorList>
            <person name="Nowell W R."/>
        </authorList>
    </citation>
    <scope>NUCLEOTIDE SEQUENCE</scope>
</reference>
<dbReference type="GO" id="GO:0004930">
    <property type="term" value="F:G protein-coupled receptor activity"/>
    <property type="evidence" value="ECO:0007669"/>
    <property type="project" value="InterPro"/>
</dbReference>
<feature type="transmembrane region" description="Helical" evidence="5">
    <location>
        <begin position="208"/>
        <end position="229"/>
    </location>
</feature>
<evidence type="ECO:0000256" key="4">
    <source>
        <dbReference type="ARBA" id="ARBA00023136"/>
    </source>
</evidence>
<evidence type="ECO:0000256" key="3">
    <source>
        <dbReference type="ARBA" id="ARBA00022989"/>
    </source>
</evidence>
<keyword evidence="2 5" id="KW-0812">Transmembrane</keyword>
<keyword evidence="3 5" id="KW-1133">Transmembrane helix</keyword>
<dbReference type="PROSITE" id="PS00237">
    <property type="entry name" value="G_PROTEIN_RECEP_F1_1"/>
    <property type="match status" value="1"/>
</dbReference>
<dbReference type="GO" id="GO:0016020">
    <property type="term" value="C:membrane"/>
    <property type="evidence" value="ECO:0007669"/>
    <property type="project" value="UniProtKB-SubCell"/>
</dbReference>
<comment type="subcellular location">
    <subcellularLocation>
        <location evidence="1">Membrane</location>
    </subcellularLocation>
</comment>
<feature type="transmembrane region" description="Helical" evidence="5">
    <location>
        <begin position="33"/>
        <end position="51"/>
    </location>
</feature>
<feature type="transmembrane region" description="Helical" evidence="5">
    <location>
        <begin position="113"/>
        <end position="136"/>
    </location>
</feature>
<protein>
    <recommendedName>
        <fullName evidence="6">G-protein coupled receptors family 1 profile domain-containing protein</fullName>
    </recommendedName>
</protein>
<gene>
    <name evidence="7" type="ORF">IZO911_LOCUS29801</name>
</gene>
<evidence type="ECO:0000259" key="6">
    <source>
        <dbReference type="PROSITE" id="PS50262"/>
    </source>
</evidence>
<feature type="transmembrane region" description="Helical" evidence="5">
    <location>
        <begin position="6"/>
        <end position="21"/>
    </location>
</feature>
<dbReference type="EMBL" id="CAJNOE010000452">
    <property type="protein sequence ID" value="CAF1222742.1"/>
    <property type="molecule type" value="Genomic_DNA"/>
</dbReference>
<dbReference type="PROSITE" id="PS50262">
    <property type="entry name" value="G_PROTEIN_RECEP_F1_2"/>
    <property type="match status" value="1"/>
</dbReference>
<comment type="caution">
    <text evidence="7">The sequence shown here is derived from an EMBL/GenBank/DDBJ whole genome shotgun (WGS) entry which is preliminary data.</text>
</comment>
<dbReference type="Pfam" id="PF00001">
    <property type="entry name" value="7tm_1"/>
    <property type="match status" value="1"/>
</dbReference>
<feature type="domain" description="G-protein coupled receptors family 1 profile" evidence="6">
    <location>
        <begin position="11"/>
        <end position="267"/>
    </location>
</feature>
<organism evidence="7 8">
    <name type="scientific">Adineta steineri</name>
    <dbReference type="NCBI Taxonomy" id="433720"/>
    <lineage>
        <taxon>Eukaryota</taxon>
        <taxon>Metazoa</taxon>
        <taxon>Spiralia</taxon>
        <taxon>Gnathifera</taxon>
        <taxon>Rotifera</taxon>
        <taxon>Eurotatoria</taxon>
        <taxon>Bdelloidea</taxon>
        <taxon>Adinetida</taxon>
        <taxon>Adinetidae</taxon>
        <taxon>Adineta</taxon>
    </lineage>
</organism>
<dbReference type="Proteomes" id="UP000663860">
    <property type="component" value="Unassembled WGS sequence"/>
</dbReference>
<dbReference type="CDD" id="cd00637">
    <property type="entry name" value="7tm_classA_rhodopsin-like"/>
    <property type="match status" value="1"/>
</dbReference>
<proteinExistence type="predicted"/>
<evidence type="ECO:0000313" key="7">
    <source>
        <dbReference type="EMBL" id="CAF1222742.1"/>
    </source>
</evidence>
<feature type="transmembrane region" description="Helical" evidence="5">
    <location>
        <begin position="71"/>
        <end position="92"/>
    </location>
</feature>
<keyword evidence="4 5" id="KW-0472">Membrane</keyword>
<dbReference type="SUPFAM" id="SSF81321">
    <property type="entry name" value="Family A G protein-coupled receptor-like"/>
    <property type="match status" value="1"/>
</dbReference>
<accession>A0A814Y0L7</accession>
<evidence type="ECO:0000256" key="1">
    <source>
        <dbReference type="ARBA" id="ARBA00004370"/>
    </source>
</evidence>